<dbReference type="GO" id="GO:0006538">
    <property type="term" value="P:L-glutamate catabolic process"/>
    <property type="evidence" value="ECO:0007669"/>
    <property type="project" value="TreeGrafter"/>
</dbReference>
<feature type="site" description="Important for catalysis" evidence="7">
    <location>
        <position position="153"/>
    </location>
</feature>
<dbReference type="CDD" id="cd01076">
    <property type="entry name" value="NAD_bind_1_Glu_DH"/>
    <property type="match status" value="1"/>
</dbReference>
<dbReference type="Gene3D" id="3.40.50.720">
    <property type="entry name" value="NAD(P)-binding Rossmann-like Domain"/>
    <property type="match status" value="1"/>
</dbReference>
<evidence type="ECO:0000256" key="8">
    <source>
        <dbReference type="RuleBase" id="RU004417"/>
    </source>
</evidence>
<dbReference type="SMART" id="SM00839">
    <property type="entry name" value="ELFV_dehydrog"/>
    <property type="match status" value="1"/>
</dbReference>
<feature type="binding site" evidence="6">
    <location>
        <position position="228"/>
    </location>
    <ligand>
        <name>NAD(+)</name>
        <dbReference type="ChEBI" id="CHEBI:57540"/>
    </ligand>
</feature>
<dbReference type="InterPro" id="IPR033922">
    <property type="entry name" value="NAD_bind_Glu_DH"/>
</dbReference>
<dbReference type="GO" id="GO:0006103">
    <property type="term" value="P:2-oxoglutarate metabolic process"/>
    <property type="evidence" value="ECO:0007669"/>
    <property type="project" value="UniProtKB-ARBA"/>
</dbReference>
<name>A4WMJ4_PYRAR</name>
<dbReference type="InterPro" id="IPR006095">
    <property type="entry name" value="Glu/Leu/Phe/Val/Trp_DH"/>
</dbReference>
<evidence type="ECO:0000256" key="1">
    <source>
        <dbReference type="ARBA" id="ARBA00006382"/>
    </source>
</evidence>
<evidence type="ECO:0000256" key="4">
    <source>
        <dbReference type="PIRNR" id="PIRNR000185"/>
    </source>
</evidence>
<dbReference type="InterPro" id="IPR046346">
    <property type="entry name" value="Aminoacid_DH-like_N_sf"/>
</dbReference>
<dbReference type="PhylomeDB" id="A4WMJ4"/>
<dbReference type="GO" id="GO:0004352">
    <property type="term" value="F:glutamate dehydrogenase (NAD+) activity"/>
    <property type="evidence" value="ECO:0007669"/>
    <property type="project" value="TreeGrafter"/>
</dbReference>
<dbReference type="STRING" id="340102.Pars_2065"/>
<feature type="active site" description="Proton donor" evidence="5">
    <location>
        <position position="113"/>
    </location>
</feature>
<evidence type="ECO:0000313" key="11">
    <source>
        <dbReference type="Proteomes" id="UP000001567"/>
    </source>
</evidence>
<dbReference type="SUPFAM" id="SSF51735">
    <property type="entry name" value="NAD(P)-binding Rossmann-fold domains"/>
    <property type="match status" value="1"/>
</dbReference>
<keyword evidence="6" id="KW-0520">NAD</keyword>
<comment type="similarity">
    <text evidence="1 4 8">Belongs to the Glu/Leu/Phe/Val dehydrogenases family.</text>
</comment>
<dbReference type="FunFam" id="3.40.50.720:FF:001273">
    <property type="entry name" value="Glutamate dehydrogenase"/>
    <property type="match status" value="1"/>
</dbReference>
<organism evidence="10 11">
    <name type="scientific">Pyrobaculum arsenaticum (strain DSM 13514 / JCM 11321 / PZ6)</name>
    <dbReference type="NCBI Taxonomy" id="340102"/>
    <lineage>
        <taxon>Archaea</taxon>
        <taxon>Thermoproteota</taxon>
        <taxon>Thermoprotei</taxon>
        <taxon>Thermoproteales</taxon>
        <taxon>Thermoproteaceae</taxon>
        <taxon>Pyrobaculum</taxon>
    </lineage>
</organism>
<gene>
    <name evidence="10" type="ordered locus">Pars_2065</name>
</gene>
<dbReference type="InterPro" id="IPR036291">
    <property type="entry name" value="NAD(P)-bd_dom_sf"/>
</dbReference>
<evidence type="ECO:0000256" key="2">
    <source>
        <dbReference type="ARBA" id="ARBA00011643"/>
    </source>
</evidence>
<dbReference type="PANTHER" id="PTHR11606:SF13">
    <property type="entry name" value="GLUTAMATE DEHYDROGENASE 1, MITOCHONDRIAL"/>
    <property type="match status" value="1"/>
</dbReference>
<dbReference type="Proteomes" id="UP000001567">
    <property type="component" value="Chromosome"/>
</dbReference>
<dbReference type="PRINTS" id="PR00082">
    <property type="entry name" value="GLFDHDRGNASE"/>
</dbReference>
<dbReference type="AlphaFoldDB" id="A4WMJ4"/>
<dbReference type="InterPro" id="IPR014362">
    <property type="entry name" value="Glu_DH"/>
</dbReference>
<proteinExistence type="inferred from homology"/>
<keyword evidence="3 4" id="KW-0560">Oxidoreductase</keyword>
<dbReference type="Gene3D" id="3.40.50.10860">
    <property type="entry name" value="Leucine Dehydrogenase, chain A, domain 1"/>
    <property type="match status" value="1"/>
</dbReference>
<evidence type="ECO:0000259" key="9">
    <source>
        <dbReference type="SMART" id="SM00839"/>
    </source>
</evidence>
<dbReference type="PANTHER" id="PTHR11606">
    <property type="entry name" value="GLUTAMATE DEHYDROGENASE"/>
    <property type="match status" value="1"/>
</dbReference>
<dbReference type="GeneID" id="5054797"/>
<dbReference type="EMBL" id="CP000660">
    <property type="protein sequence ID" value="ABP51611.1"/>
    <property type="molecule type" value="Genomic_DNA"/>
</dbReference>
<evidence type="ECO:0000256" key="6">
    <source>
        <dbReference type="PIRSR" id="PIRSR000185-2"/>
    </source>
</evidence>
<accession>A4WMJ4</accession>
<comment type="subunit">
    <text evidence="2">Homohexamer.</text>
</comment>
<dbReference type="GO" id="GO:0043168">
    <property type="term" value="F:anion binding"/>
    <property type="evidence" value="ECO:0007669"/>
    <property type="project" value="UniProtKB-ARBA"/>
</dbReference>
<dbReference type="InterPro" id="IPR006097">
    <property type="entry name" value="Glu/Leu/Phe/Val/Trp_DH_dimer"/>
</dbReference>
<dbReference type="HOGENOM" id="CLU_025763_1_2_2"/>
<feature type="binding site" evidence="6">
    <location>
        <position position="360"/>
    </location>
    <ligand>
        <name>substrate</name>
    </ligand>
</feature>
<evidence type="ECO:0000256" key="5">
    <source>
        <dbReference type="PIRSR" id="PIRSR000185-1"/>
    </source>
</evidence>
<evidence type="ECO:0000256" key="3">
    <source>
        <dbReference type="ARBA" id="ARBA00023002"/>
    </source>
</evidence>
<dbReference type="SUPFAM" id="SSF53223">
    <property type="entry name" value="Aminoacid dehydrogenase-like, N-terminal domain"/>
    <property type="match status" value="1"/>
</dbReference>
<feature type="domain" description="Glutamate/phenylalanine/leucine/valine/L-tryptophan dehydrogenase C-terminal" evidence="9">
    <location>
        <begin position="189"/>
        <end position="425"/>
    </location>
</feature>
<evidence type="ECO:0000313" key="10">
    <source>
        <dbReference type="EMBL" id="ABP51611.1"/>
    </source>
</evidence>
<dbReference type="KEGG" id="pas:Pars_2065"/>
<dbReference type="GO" id="GO:0030554">
    <property type="term" value="F:adenyl nucleotide binding"/>
    <property type="evidence" value="ECO:0007669"/>
    <property type="project" value="UniProtKB-ARBA"/>
</dbReference>
<dbReference type="InterPro" id="IPR006096">
    <property type="entry name" value="Glu/Leu/Phe/Val/Trp_DH_C"/>
</dbReference>
<sequence>MKFGLHIMASEHGFLTHVLGNLRRGVELGGFPEDFYKVISRPKRVLQVSIPVKMDNGQIEVFEGYRVQHCDALGPFKGGIRFHPEVTLADDIALAMLMTLKNSLAGLPYGGAKGAVRVDPKKLSARELEELSRGYARAIAPLIGDVVDIPAPDVGTNAQIMAWMTDEYSKIKGHNTPGVFTSKPPELWGNPVREYATGLGVAVTTREMAKRLWGEIEGKTVAIHGAGNTGAWAAYWLGRMGAKIVAISDSKGSVINAKGIPAEDILGVYKEKSVNPQVSVTMLEGNKGSPDAPLYQDVDVLIPATIENVIRGDNVGLVKARLVVEGANGPTTPEAERELYKRGVVVVPDILANAGGVVMSYLEWVENLQWYFWDEEETRKRLEAIMVNNVAKVYHRWQKEKEWTMRDAAIVTALERIYKAMKTRGWI</sequence>
<dbReference type="PIRSF" id="PIRSF000185">
    <property type="entry name" value="Glu_DH"/>
    <property type="match status" value="1"/>
</dbReference>
<dbReference type="Pfam" id="PF00208">
    <property type="entry name" value="ELFV_dehydrog"/>
    <property type="match status" value="1"/>
</dbReference>
<evidence type="ECO:0000256" key="7">
    <source>
        <dbReference type="PIRSR" id="PIRSR000185-3"/>
    </source>
</evidence>
<feature type="binding site" evidence="6">
    <location>
        <position position="77"/>
    </location>
    <ligand>
        <name>substrate</name>
    </ligand>
</feature>
<dbReference type="RefSeq" id="WP_011901514.1">
    <property type="nucleotide sequence ID" value="NC_009376.1"/>
</dbReference>
<feature type="binding site" evidence="6">
    <location>
        <position position="101"/>
    </location>
    <ligand>
        <name>substrate</name>
    </ligand>
</feature>
<protein>
    <recommendedName>
        <fullName evidence="4">Glutamate dehydrogenase</fullName>
    </recommendedName>
</protein>
<reference evidence="10 11" key="1">
    <citation type="submission" date="2007-04" db="EMBL/GenBank/DDBJ databases">
        <title>Complete sequence of Pyrobaculum arsenaticum DSM 13514.</title>
        <authorList>
            <consortium name="US DOE Joint Genome Institute"/>
            <person name="Copeland A."/>
            <person name="Lucas S."/>
            <person name="Lapidus A."/>
            <person name="Barry K."/>
            <person name="Glavina del Rio T."/>
            <person name="Dalin E."/>
            <person name="Tice H."/>
            <person name="Pitluck S."/>
            <person name="Chain P."/>
            <person name="Malfatti S."/>
            <person name="Shin M."/>
            <person name="Vergez L."/>
            <person name="Schmutz J."/>
            <person name="Larimer F."/>
            <person name="Land M."/>
            <person name="Hauser L."/>
            <person name="Kyrpides N."/>
            <person name="Mikhailova N."/>
            <person name="Cozen A.E."/>
            <person name="Fitz-Gibbon S.T."/>
            <person name="House C.H."/>
            <person name="Saltikov C."/>
            <person name="Lowe T.M."/>
            <person name="Richardson P."/>
        </authorList>
    </citation>
    <scope>NUCLEOTIDE SEQUENCE [LARGE SCALE GENOMIC DNA]</scope>
    <source>
        <strain evidence="11">ATCC 700994 / DSM 13514 / JCM 11321 / PZ6</strain>
    </source>
</reference>
<keyword evidence="6" id="KW-0547">Nucleotide-binding</keyword>
<dbReference type="Pfam" id="PF02812">
    <property type="entry name" value="ELFV_dehydrog_N"/>
    <property type="match status" value="1"/>
</dbReference>
<feature type="binding site" evidence="6">
    <location>
        <position position="197"/>
    </location>
    <ligand>
        <name>NAD(+)</name>
        <dbReference type="ChEBI" id="CHEBI:57540"/>
    </ligand>
</feature>